<evidence type="ECO:0000256" key="3">
    <source>
        <dbReference type="ARBA" id="ARBA00022840"/>
    </source>
</evidence>
<keyword evidence="6" id="KW-0436">Ligase</keyword>
<feature type="binding site" evidence="4">
    <location>
        <position position="56"/>
    </location>
    <ligand>
        <name>substrate</name>
    </ligand>
</feature>
<dbReference type="RefSeq" id="WP_029379907.1">
    <property type="nucleotide sequence ID" value="NZ_AJLO02000023.1"/>
</dbReference>
<dbReference type="GO" id="GO:0009396">
    <property type="term" value="P:folic acid-containing compound biosynthetic process"/>
    <property type="evidence" value="ECO:0007669"/>
    <property type="project" value="TreeGrafter"/>
</dbReference>
<evidence type="ECO:0000256" key="2">
    <source>
        <dbReference type="ARBA" id="ARBA00022741"/>
    </source>
</evidence>
<dbReference type="NCBIfam" id="TIGR02727">
    <property type="entry name" value="MTHFS_bact"/>
    <property type="match status" value="1"/>
</dbReference>
<organism evidence="6 7">
    <name type="scientific">Stenotrophomonas geniculata N1</name>
    <dbReference type="NCBI Taxonomy" id="1167641"/>
    <lineage>
        <taxon>Bacteria</taxon>
        <taxon>Pseudomonadati</taxon>
        <taxon>Pseudomonadota</taxon>
        <taxon>Gammaproteobacteria</taxon>
        <taxon>Lysobacterales</taxon>
        <taxon>Lysobacteraceae</taxon>
        <taxon>Stenotrophomonas</taxon>
    </lineage>
</organism>
<dbReference type="GO" id="GO:0005524">
    <property type="term" value="F:ATP binding"/>
    <property type="evidence" value="ECO:0007669"/>
    <property type="project" value="UniProtKB-KW"/>
</dbReference>
<dbReference type="Gene3D" id="3.40.50.10420">
    <property type="entry name" value="NagB/RpiA/CoA transferase-like"/>
    <property type="match status" value="1"/>
</dbReference>
<keyword evidence="5" id="KW-0479">Metal-binding</keyword>
<keyword evidence="3 4" id="KW-0067">ATP-binding</keyword>
<dbReference type="PANTHER" id="PTHR23407:SF1">
    <property type="entry name" value="5-FORMYLTETRAHYDROFOLATE CYCLO-LIGASE"/>
    <property type="match status" value="1"/>
</dbReference>
<comment type="cofactor">
    <cofactor evidence="5">
        <name>Mg(2+)</name>
        <dbReference type="ChEBI" id="CHEBI:18420"/>
    </cofactor>
</comment>
<dbReference type="PANTHER" id="PTHR23407">
    <property type="entry name" value="ATPASE INHIBITOR/5-FORMYLTETRAHYDROFOLATE CYCLO-LIGASE"/>
    <property type="match status" value="1"/>
</dbReference>
<protein>
    <recommendedName>
        <fullName evidence="5">5-formyltetrahydrofolate cyclo-ligase</fullName>
        <ecNumber evidence="5">6.3.3.2</ecNumber>
    </recommendedName>
</protein>
<comment type="caution">
    <text evidence="6">The sequence shown here is derived from an EMBL/GenBank/DDBJ whole genome shotgun (WGS) entry which is preliminary data.</text>
</comment>
<proteinExistence type="inferred from homology"/>
<reference evidence="6 7" key="1">
    <citation type="journal article" date="2012" name="J. Bacteriol.">
        <title>Genome sequence of a novel nicotine-degrading strain, Pseudomonas geniculata N1.</title>
        <authorList>
            <person name="Tang H."/>
            <person name="Yu H."/>
            <person name="Tai C."/>
            <person name="Huang K."/>
            <person name="Liu Y."/>
            <person name="Wang L."/>
            <person name="Yao Y."/>
            <person name="Wu G."/>
            <person name="Xu P."/>
        </authorList>
    </citation>
    <scope>NUCLEOTIDE SEQUENCE [LARGE SCALE GENOMIC DNA]</scope>
    <source>
        <strain evidence="6 7">N1</strain>
    </source>
</reference>
<evidence type="ECO:0000256" key="1">
    <source>
        <dbReference type="ARBA" id="ARBA00010638"/>
    </source>
</evidence>
<dbReference type="Proteomes" id="UP000036890">
    <property type="component" value="Unassembled WGS sequence"/>
</dbReference>
<dbReference type="EC" id="6.3.3.2" evidence="5"/>
<comment type="similarity">
    <text evidence="1 5">Belongs to the 5-formyltetrahydrofolate cyclo-ligase family.</text>
</comment>
<dbReference type="OrthoDB" id="9801938at2"/>
<evidence type="ECO:0000256" key="4">
    <source>
        <dbReference type="PIRSR" id="PIRSR006806-1"/>
    </source>
</evidence>
<dbReference type="PIRSF" id="PIRSF006806">
    <property type="entry name" value="FTHF_cligase"/>
    <property type="match status" value="1"/>
</dbReference>
<dbReference type="SUPFAM" id="SSF100950">
    <property type="entry name" value="NagB/RpiA/CoA transferase-like"/>
    <property type="match status" value="1"/>
</dbReference>
<dbReference type="InterPro" id="IPR024185">
    <property type="entry name" value="FTHF_cligase-like_sf"/>
</dbReference>
<dbReference type="GO" id="GO:0030272">
    <property type="term" value="F:5-formyltetrahydrofolate cyclo-ligase activity"/>
    <property type="evidence" value="ECO:0007669"/>
    <property type="project" value="UniProtKB-EC"/>
</dbReference>
<evidence type="ECO:0000256" key="5">
    <source>
        <dbReference type="RuleBase" id="RU361279"/>
    </source>
</evidence>
<sequence>MTDPRQALRHELRQRRRDLSAAERIAAAESLADALLALPFAPREGAVAGYWALDGEIALHRWQLQLPEGLTYCLPVLAGEVLRFAPWRPGQPLTSNRYGIPEPDVALEDTLEPAQMALVVTPLVGFDAQCRRLGMGGGWYDRSFAFRHDRPAPPWLVGAAFAVQQVESLPVASWDVPVDAICTEDGTLFPSAAPVNA</sequence>
<name>A0A0L8AA59_9GAMM</name>
<keyword evidence="2 4" id="KW-0547">Nucleotide-binding</keyword>
<dbReference type="InterPro" id="IPR037171">
    <property type="entry name" value="NagB/RpiA_transferase-like"/>
</dbReference>
<evidence type="ECO:0000313" key="6">
    <source>
        <dbReference type="EMBL" id="KOE99268.1"/>
    </source>
</evidence>
<dbReference type="GO" id="GO:0046872">
    <property type="term" value="F:metal ion binding"/>
    <property type="evidence" value="ECO:0007669"/>
    <property type="project" value="UniProtKB-KW"/>
</dbReference>
<feature type="binding site" evidence="4">
    <location>
        <begin position="132"/>
        <end position="140"/>
    </location>
    <ligand>
        <name>ATP</name>
        <dbReference type="ChEBI" id="CHEBI:30616"/>
    </ligand>
</feature>
<dbReference type="InterPro" id="IPR002698">
    <property type="entry name" value="FTHF_cligase"/>
</dbReference>
<evidence type="ECO:0000313" key="7">
    <source>
        <dbReference type="Proteomes" id="UP000036890"/>
    </source>
</evidence>
<gene>
    <name evidence="6" type="ORF">W7K_10725</name>
</gene>
<dbReference type="EMBL" id="AJLO02000023">
    <property type="protein sequence ID" value="KOE99268.1"/>
    <property type="molecule type" value="Genomic_DNA"/>
</dbReference>
<comment type="catalytic activity">
    <reaction evidence="5">
        <text>(6S)-5-formyl-5,6,7,8-tetrahydrofolate + ATP = (6R)-5,10-methenyltetrahydrofolate + ADP + phosphate</text>
        <dbReference type="Rhea" id="RHEA:10488"/>
        <dbReference type="ChEBI" id="CHEBI:30616"/>
        <dbReference type="ChEBI" id="CHEBI:43474"/>
        <dbReference type="ChEBI" id="CHEBI:57455"/>
        <dbReference type="ChEBI" id="CHEBI:57457"/>
        <dbReference type="ChEBI" id="CHEBI:456216"/>
        <dbReference type="EC" id="6.3.3.2"/>
    </reaction>
</comment>
<dbReference type="Pfam" id="PF01812">
    <property type="entry name" value="5-FTHF_cyc-lig"/>
    <property type="match status" value="1"/>
</dbReference>
<accession>A0A0L8AA59</accession>
<dbReference type="AlphaFoldDB" id="A0A0L8AA59"/>
<keyword evidence="5" id="KW-0460">Magnesium</keyword>
<dbReference type="GO" id="GO:0035999">
    <property type="term" value="P:tetrahydrofolate interconversion"/>
    <property type="evidence" value="ECO:0007669"/>
    <property type="project" value="TreeGrafter"/>
</dbReference>